<keyword evidence="2" id="KW-1185">Reference proteome</keyword>
<dbReference type="EnsemblPlants" id="AVESA.00010b.r2.2AG0235440.2">
    <property type="protein sequence ID" value="AVESA.00010b.r2.2AG0235440.2.CDS"/>
    <property type="gene ID" value="AVESA.00010b.r2.2AG0235440"/>
</dbReference>
<name>A0ACD5UDX9_AVESA</name>
<reference evidence="1" key="1">
    <citation type="submission" date="2021-05" db="EMBL/GenBank/DDBJ databases">
        <authorList>
            <person name="Scholz U."/>
            <person name="Mascher M."/>
            <person name="Fiebig A."/>
        </authorList>
    </citation>
    <scope>NUCLEOTIDE SEQUENCE [LARGE SCALE GENOMIC DNA]</scope>
</reference>
<evidence type="ECO:0000313" key="1">
    <source>
        <dbReference type="EnsemblPlants" id="AVESA.00010b.r2.2AG0235440.2.CDS"/>
    </source>
</evidence>
<sequence length="138" mass="15389">MASGGIARGRLAEERKSWRKNHPHGYVAKPETLPDGTVNLMVWKCVIPGKQSTDWEGGHFPLTLEFNDNYPSNPPMCKFPPGFFHVNVYNTGEVCLSIVGSVSFYVVDTFFTACLLHVNSPIEISRLLPLLSGMETIY</sequence>
<protein>
    <submittedName>
        <fullName evidence="1">Uncharacterized protein</fullName>
    </submittedName>
</protein>
<accession>A0ACD5UDX9</accession>
<reference evidence="1" key="2">
    <citation type="submission" date="2025-09" db="UniProtKB">
        <authorList>
            <consortium name="EnsemblPlants"/>
        </authorList>
    </citation>
    <scope>IDENTIFICATION</scope>
</reference>
<proteinExistence type="predicted"/>
<organism evidence="1 2">
    <name type="scientific">Avena sativa</name>
    <name type="common">Oat</name>
    <dbReference type="NCBI Taxonomy" id="4498"/>
    <lineage>
        <taxon>Eukaryota</taxon>
        <taxon>Viridiplantae</taxon>
        <taxon>Streptophyta</taxon>
        <taxon>Embryophyta</taxon>
        <taxon>Tracheophyta</taxon>
        <taxon>Spermatophyta</taxon>
        <taxon>Magnoliopsida</taxon>
        <taxon>Liliopsida</taxon>
        <taxon>Poales</taxon>
        <taxon>Poaceae</taxon>
        <taxon>BOP clade</taxon>
        <taxon>Pooideae</taxon>
        <taxon>Poodae</taxon>
        <taxon>Poeae</taxon>
        <taxon>Poeae Chloroplast Group 1 (Aveneae type)</taxon>
        <taxon>Aveninae</taxon>
        <taxon>Avena</taxon>
    </lineage>
</organism>
<evidence type="ECO:0000313" key="2">
    <source>
        <dbReference type="Proteomes" id="UP001732700"/>
    </source>
</evidence>
<dbReference type="Proteomes" id="UP001732700">
    <property type="component" value="Chromosome 2A"/>
</dbReference>